<reference evidence="1" key="1">
    <citation type="journal article" date="2019" name="bioRxiv">
        <title>The Genome of the Zebra Mussel, Dreissena polymorpha: A Resource for Invasive Species Research.</title>
        <authorList>
            <person name="McCartney M.A."/>
            <person name="Auch B."/>
            <person name="Kono T."/>
            <person name="Mallez S."/>
            <person name="Zhang Y."/>
            <person name="Obille A."/>
            <person name="Becker A."/>
            <person name="Abrahante J.E."/>
            <person name="Garbe J."/>
            <person name="Badalamenti J.P."/>
            <person name="Herman A."/>
            <person name="Mangelson H."/>
            <person name="Liachko I."/>
            <person name="Sullivan S."/>
            <person name="Sone E.D."/>
            <person name="Koren S."/>
            <person name="Silverstein K.A.T."/>
            <person name="Beckman K.B."/>
            <person name="Gohl D.M."/>
        </authorList>
    </citation>
    <scope>NUCLEOTIDE SEQUENCE</scope>
    <source>
        <strain evidence="1">Duluth1</strain>
        <tissue evidence="1">Whole animal</tissue>
    </source>
</reference>
<organism evidence="1 2">
    <name type="scientific">Dreissena polymorpha</name>
    <name type="common">Zebra mussel</name>
    <name type="synonym">Mytilus polymorpha</name>
    <dbReference type="NCBI Taxonomy" id="45954"/>
    <lineage>
        <taxon>Eukaryota</taxon>
        <taxon>Metazoa</taxon>
        <taxon>Spiralia</taxon>
        <taxon>Lophotrochozoa</taxon>
        <taxon>Mollusca</taxon>
        <taxon>Bivalvia</taxon>
        <taxon>Autobranchia</taxon>
        <taxon>Heteroconchia</taxon>
        <taxon>Euheterodonta</taxon>
        <taxon>Imparidentia</taxon>
        <taxon>Neoheterodontei</taxon>
        <taxon>Myida</taxon>
        <taxon>Dreissenoidea</taxon>
        <taxon>Dreissenidae</taxon>
        <taxon>Dreissena</taxon>
    </lineage>
</organism>
<sequence length="93" mass="10247">MANQGQDDLQKLELFSIQALYQPRGTPQEEIVARMEGQTDGGDNHIIPTFSPKSSTLSVYPEYPECVPRSVYPECVPGVCTQIVPHVCPNTPT</sequence>
<dbReference type="AlphaFoldDB" id="A0A9D4SB64"/>
<proteinExistence type="predicted"/>
<dbReference type="Proteomes" id="UP000828390">
    <property type="component" value="Unassembled WGS sequence"/>
</dbReference>
<accession>A0A9D4SB64</accession>
<keyword evidence="2" id="KW-1185">Reference proteome</keyword>
<name>A0A9D4SB64_DREPO</name>
<dbReference type="EMBL" id="JAIWYP010000001">
    <property type="protein sequence ID" value="KAH3896417.1"/>
    <property type="molecule type" value="Genomic_DNA"/>
</dbReference>
<gene>
    <name evidence="1" type="ORF">DPMN_020594</name>
</gene>
<protein>
    <submittedName>
        <fullName evidence="1">Uncharacterized protein</fullName>
    </submittedName>
</protein>
<evidence type="ECO:0000313" key="2">
    <source>
        <dbReference type="Proteomes" id="UP000828390"/>
    </source>
</evidence>
<evidence type="ECO:0000313" key="1">
    <source>
        <dbReference type="EMBL" id="KAH3896417.1"/>
    </source>
</evidence>
<reference evidence="1" key="2">
    <citation type="submission" date="2020-11" db="EMBL/GenBank/DDBJ databases">
        <authorList>
            <person name="McCartney M.A."/>
            <person name="Auch B."/>
            <person name="Kono T."/>
            <person name="Mallez S."/>
            <person name="Becker A."/>
            <person name="Gohl D.M."/>
            <person name="Silverstein K.A.T."/>
            <person name="Koren S."/>
            <person name="Bechman K.B."/>
            <person name="Herman A."/>
            <person name="Abrahante J.E."/>
            <person name="Garbe J."/>
        </authorList>
    </citation>
    <scope>NUCLEOTIDE SEQUENCE</scope>
    <source>
        <strain evidence="1">Duluth1</strain>
        <tissue evidence="1">Whole animal</tissue>
    </source>
</reference>
<comment type="caution">
    <text evidence="1">The sequence shown here is derived from an EMBL/GenBank/DDBJ whole genome shotgun (WGS) entry which is preliminary data.</text>
</comment>